<evidence type="ECO:0000313" key="3">
    <source>
        <dbReference type="Proteomes" id="UP000722125"/>
    </source>
</evidence>
<keyword evidence="1" id="KW-0812">Transmembrane</keyword>
<name>A0ABS5TUB7_9CELL</name>
<evidence type="ECO:0000256" key="1">
    <source>
        <dbReference type="SAM" id="Phobius"/>
    </source>
</evidence>
<dbReference type="Proteomes" id="UP000722125">
    <property type="component" value="Unassembled WGS sequence"/>
</dbReference>
<reference evidence="2 3" key="1">
    <citation type="submission" date="2021-05" db="EMBL/GenBank/DDBJ databases">
        <title>Description of Cellulomonas sp. DKR-3 sp. nov.</title>
        <authorList>
            <person name="Dahal R.H."/>
            <person name="Chaudhary D.K."/>
        </authorList>
    </citation>
    <scope>NUCLEOTIDE SEQUENCE [LARGE SCALE GENOMIC DNA]</scope>
    <source>
        <strain evidence="2 3">DKR-3</strain>
    </source>
</reference>
<organism evidence="2 3">
    <name type="scientific">Cellulomonas fulva</name>
    <dbReference type="NCBI Taxonomy" id="2835530"/>
    <lineage>
        <taxon>Bacteria</taxon>
        <taxon>Bacillati</taxon>
        <taxon>Actinomycetota</taxon>
        <taxon>Actinomycetes</taxon>
        <taxon>Micrococcales</taxon>
        <taxon>Cellulomonadaceae</taxon>
        <taxon>Cellulomonas</taxon>
    </lineage>
</organism>
<sequence>MAVRRAIRRPHVEWWVVAAWSSLALVVVAGLAAATGTF</sequence>
<accession>A0ABS5TUB7</accession>
<comment type="caution">
    <text evidence="2">The sequence shown here is derived from an EMBL/GenBank/DDBJ whole genome shotgun (WGS) entry which is preliminary data.</text>
</comment>
<dbReference type="EMBL" id="JAHBOH010000001">
    <property type="protein sequence ID" value="MBT0992734.1"/>
    <property type="molecule type" value="Genomic_DNA"/>
</dbReference>
<keyword evidence="1" id="KW-0472">Membrane</keyword>
<keyword evidence="3" id="KW-1185">Reference proteome</keyword>
<protein>
    <submittedName>
        <fullName evidence="2">Molybdopterin oxidoreductase</fullName>
    </submittedName>
</protein>
<dbReference type="RefSeq" id="WP_214345744.1">
    <property type="nucleotide sequence ID" value="NZ_JAHBOH010000001.1"/>
</dbReference>
<proteinExistence type="predicted"/>
<feature type="transmembrane region" description="Helical" evidence="1">
    <location>
        <begin position="12"/>
        <end position="34"/>
    </location>
</feature>
<evidence type="ECO:0000313" key="2">
    <source>
        <dbReference type="EMBL" id="MBT0992734.1"/>
    </source>
</evidence>
<gene>
    <name evidence="2" type="ORF">KIN34_00320</name>
</gene>
<keyword evidence="1" id="KW-1133">Transmembrane helix</keyword>